<name>A0A2W7QMG3_9RHOB</name>
<dbReference type="Pfam" id="PF20044">
    <property type="entry name" value="DUF6446"/>
    <property type="match status" value="1"/>
</dbReference>
<organism evidence="1 2">
    <name type="scientific">Roseinatronobacter thiooxidans</name>
    <dbReference type="NCBI Taxonomy" id="121821"/>
    <lineage>
        <taxon>Bacteria</taxon>
        <taxon>Pseudomonadati</taxon>
        <taxon>Pseudomonadota</taxon>
        <taxon>Alphaproteobacteria</taxon>
        <taxon>Rhodobacterales</taxon>
        <taxon>Paracoccaceae</taxon>
        <taxon>Roseinatronobacter</taxon>
    </lineage>
</organism>
<comment type="caution">
    <text evidence="1">The sequence shown here is derived from an EMBL/GenBank/DDBJ whole genome shotgun (WGS) entry which is preliminary data.</text>
</comment>
<dbReference type="AlphaFoldDB" id="A0A2W7QMG3"/>
<dbReference type="Proteomes" id="UP000249364">
    <property type="component" value="Unassembled WGS sequence"/>
</dbReference>
<dbReference type="STRING" id="121821.GCA_001870675_02668"/>
<protein>
    <recommendedName>
        <fullName evidence="3">Histidine kinase</fullName>
    </recommendedName>
</protein>
<dbReference type="EMBL" id="QKZQ01000002">
    <property type="protein sequence ID" value="PZX47260.1"/>
    <property type="molecule type" value="Genomic_DNA"/>
</dbReference>
<evidence type="ECO:0008006" key="3">
    <source>
        <dbReference type="Google" id="ProtNLM"/>
    </source>
</evidence>
<keyword evidence="2" id="KW-1185">Reference proteome</keyword>
<evidence type="ECO:0000313" key="1">
    <source>
        <dbReference type="EMBL" id="PZX47260.1"/>
    </source>
</evidence>
<accession>A0A2W7QMG3</accession>
<sequence>MTGRILVSFLVVATVLAGLGTYYFQVYAFYDELPAQNSVRLTPLGAAAAQDFAVANFRGIDSDSSPIRYRACFDIEIDAAQLTPYTRATPLNAPGWFECFDAGVLTDALRDGRAQAVMGVSNISYGIDRVVLLMDGRGYAWQQINPCGEAHFDGDPVPQGCPPPPERRD</sequence>
<proteinExistence type="predicted"/>
<dbReference type="OrthoDB" id="7819947at2"/>
<dbReference type="InterPro" id="IPR045616">
    <property type="entry name" value="DUF6446"/>
</dbReference>
<reference evidence="1 2" key="1">
    <citation type="submission" date="2018-06" db="EMBL/GenBank/DDBJ databases">
        <title>Genomic Encyclopedia of Archaeal and Bacterial Type Strains, Phase II (KMG-II): from individual species to whole genera.</title>
        <authorList>
            <person name="Goeker M."/>
        </authorList>
    </citation>
    <scope>NUCLEOTIDE SEQUENCE [LARGE SCALE GENOMIC DNA]</scope>
    <source>
        <strain evidence="1 2">DSM 13087</strain>
    </source>
</reference>
<evidence type="ECO:0000313" key="2">
    <source>
        <dbReference type="Proteomes" id="UP000249364"/>
    </source>
</evidence>
<dbReference type="RefSeq" id="WP_071470443.1">
    <property type="nucleotide sequence ID" value="NZ_MEHT01000044.1"/>
</dbReference>
<gene>
    <name evidence="1" type="ORF">LY56_00556</name>
</gene>